<reference evidence="3" key="1">
    <citation type="submission" date="2019-03" db="EMBL/GenBank/DDBJ databases">
        <title>Weissella sp. 26KH-42 Genome sequencing.</title>
        <authorList>
            <person name="Heo J."/>
            <person name="Kim S.-J."/>
            <person name="Kim J.-S."/>
            <person name="Hong S.-B."/>
            <person name="Kwon S.-W."/>
        </authorList>
    </citation>
    <scope>NUCLEOTIDE SEQUENCE [LARGE SCALE GENOMIC DNA]</scope>
    <source>
        <strain evidence="3">26KH-42</strain>
    </source>
</reference>
<dbReference type="AlphaFoldDB" id="A0A4P6YVN6"/>
<dbReference type="KEGG" id="wei:EQG49_10505"/>
<dbReference type="RefSeq" id="WP_133363918.1">
    <property type="nucleotide sequence ID" value="NZ_CP037940.1"/>
</dbReference>
<dbReference type="Gene3D" id="3.90.1150.200">
    <property type="match status" value="1"/>
</dbReference>
<dbReference type="Proteomes" id="UP000292886">
    <property type="component" value="Chromosome"/>
</dbReference>
<name>A0A4P6YVN6_9LACO</name>
<dbReference type="EMBL" id="CP037940">
    <property type="protein sequence ID" value="QBO36841.1"/>
    <property type="molecule type" value="Genomic_DNA"/>
</dbReference>
<evidence type="ECO:0000313" key="3">
    <source>
        <dbReference type="Proteomes" id="UP000292886"/>
    </source>
</evidence>
<feature type="domain" description="YdhG-like" evidence="1">
    <location>
        <begin position="17"/>
        <end position="111"/>
    </location>
</feature>
<accession>A0A4P6YVN6</accession>
<dbReference type="OrthoDB" id="384795at2"/>
<dbReference type="SUPFAM" id="SSF159888">
    <property type="entry name" value="YdhG-like"/>
    <property type="match status" value="1"/>
</dbReference>
<evidence type="ECO:0000259" key="1">
    <source>
        <dbReference type="Pfam" id="PF08818"/>
    </source>
</evidence>
<proteinExistence type="predicted"/>
<organism evidence="2 3">
    <name type="scientific">Periweissella cryptocerci</name>
    <dbReference type="NCBI Taxonomy" id="2506420"/>
    <lineage>
        <taxon>Bacteria</taxon>
        <taxon>Bacillati</taxon>
        <taxon>Bacillota</taxon>
        <taxon>Bacilli</taxon>
        <taxon>Lactobacillales</taxon>
        <taxon>Lactobacillaceae</taxon>
        <taxon>Periweissella</taxon>
    </lineage>
</organism>
<dbReference type="InterPro" id="IPR014922">
    <property type="entry name" value="YdhG-like"/>
</dbReference>
<dbReference type="Pfam" id="PF08818">
    <property type="entry name" value="DUF1801"/>
    <property type="match status" value="1"/>
</dbReference>
<protein>
    <recommendedName>
        <fullName evidence="1">YdhG-like domain-containing protein</fullName>
    </recommendedName>
</protein>
<keyword evidence="3" id="KW-1185">Reference proteome</keyword>
<gene>
    <name evidence="2" type="ORF">EQG49_10505</name>
</gene>
<evidence type="ECO:0000313" key="2">
    <source>
        <dbReference type="EMBL" id="QBO36841.1"/>
    </source>
</evidence>
<sequence>MNIFNDYLAAITNSEQKARLNEALTLTAQIDAQLEPRLENAMPAFFIGDKPIIFFAVTKKHFDVYPTLMTLDQFDEEITSNAYPTANGAILIKWDKPVDWSMLTEIIKFNIAY</sequence>